<comment type="subcellular location">
    <subcellularLocation>
        <location evidence="1">Cell membrane</location>
        <topology evidence="1">Multi-pass membrane protein</topology>
    </subcellularLocation>
</comment>
<dbReference type="Pfam" id="PF00924">
    <property type="entry name" value="MS_channel_2nd"/>
    <property type="match status" value="1"/>
</dbReference>
<reference evidence="12" key="1">
    <citation type="submission" date="2022-09" db="EMBL/GenBank/DDBJ databases">
        <title>Characterization of three MwoI isoschizomers from sequenced genome and metagenomes.</title>
        <authorList>
            <person name="Fomenkov A."/>
            <person name="Xu S.Y."/>
            <person name="Roberts R.J."/>
        </authorList>
    </citation>
    <scope>NUCLEOTIDE SEQUENCE</scope>
    <source>
        <strain evidence="12">DSM 2970</strain>
    </source>
</reference>
<dbReference type="InterPro" id="IPR049142">
    <property type="entry name" value="MS_channel_1st"/>
</dbReference>
<dbReference type="PANTHER" id="PTHR30221:SF1">
    <property type="entry name" value="SMALL-CONDUCTANCE MECHANOSENSITIVE CHANNEL"/>
    <property type="match status" value="1"/>
</dbReference>
<dbReference type="Gene3D" id="1.10.287.1260">
    <property type="match status" value="1"/>
</dbReference>
<evidence type="ECO:0000256" key="5">
    <source>
        <dbReference type="ARBA" id="ARBA00022989"/>
    </source>
</evidence>
<feature type="domain" description="Mechanosensitive ion channel MscS C-terminal" evidence="9">
    <location>
        <begin position="162"/>
        <end position="240"/>
    </location>
</feature>
<dbReference type="AlphaFoldDB" id="A0A9E7RUV3"/>
<dbReference type="Gene3D" id="3.30.70.100">
    <property type="match status" value="1"/>
</dbReference>
<keyword evidence="5 7" id="KW-1133">Transmembrane helix</keyword>
<evidence type="ECO:0000259" key="8">
    <source>
        <dbReference type="Pfam" id="PF00924"/>
    </source>
</evidence>
<dbReference type="InterPro" id="IPR010920">
    <property type="entry name" value="LSM_dom_sf"/>
</dbReference>
<evidence type="ECO:0000259" key="10">
    <source>
        <dbReference type="Pfam" id="PF21088"/>
    </source>
</evidence>
<evidence type="ECO:0000256" key="6">
    <source>
        <dbReference type="ARBA" id="ARBA00023136"/>
    </source>
</evidence>
<evidence type="ECO:0000313" key="11">
    <source>
        <dbReference type="EMBL" id="MEJ8543019.1"/>
    </source>
</evidence>
<reference evidence="11 13" key="2">
    <citation type="submission" date="2023-12" db="EMBL/GenBank/DDBJ databases">
        <title>Phenotypic and Genomic Characterization of Methanothermobacter wolfeii Strain BSEL, a CO2-Capturing Archaeon with Minimal Nutrient Requirements.</title>
        <authorList>
            <person name="Ale Enriquez F."/>
            <person name="Ahring B.K."/>
        </authorList>
    </citation>
    <scope>NUCLEOTIDE SEQUENCE [LARGE SCALE GENOMIC DNA]</scope>
    <source>
        <strain evidence="11 13">BSEL-1</strain>
    </source>
</reference>
<dbReference type="PROSITE" id="PS00430">
    <property type="entry name" value="TONB_DEPENDENT_REC_1"/>
    <property type="match status" value="1"/>
</dbReference>
<evidence type="ECO:0000256" key="3">
    <source>
        <dbReference type="ARBA" id="ARBA00022475"/>
    </source>
</evidence>
<keyword evidence="4 7" id="KW-0812">Transmembrane</keyword>
<dbReference type="Pfam" id="PF21082">
    <property type="entry name" value="MS_channel_3rd"/>
    <property type="match status" value="1"/>
</dbReference>
<dbReference type="SUPFAM" id="SSF82861">
    <property type="entry name" value="Mechanosensitive channel protein MscS (YggB), transmembrane region"/>
    <property type="match status" value="1"/>
</dbReference>
<dbReference type="InterPro" id="IPR006685">
    <property type="entry name" value="MscS_channel_2nd"/>
</dbReference>
<gene>
    <name evidence="12" type="ORF">N5910_01885</name>
    <name evidence="11" type="ORF">U2150_05895</name>
</gene>
<dbReference type="InterPro" id="IPR045275">
    <property type="entry name" value="MscS_archaea/bacteria_type"/>
</dbReference>
<dbReference type="InterPro" id="IPR023408">
    <property type="entry name" value="MscS_beta-dom_sf"/>
</dbReference>
<comment type="similarity">
    <text evidence="2">Belongs to the MscS (TC 1.A.23) family.</text>
</comment>
<dbReference type="SUPFAM" id="SSF50182">
    <property type="entry name" value="Sm-like ribonucleoproteins"/>
    <property type="match status" value="1"/>
</dbReference>
<evidence type="ECO:0000256" key="1">
    <source>
        <dbReference type="ARBA" id="ARBA00004651"/>
    </source>
</evidence>
<dbReference type="InterPro" id="IPR011014">
    <property type="entry name" value="MscS_channel_TM-2"/>
</dbReference>
<feature type="domain" description="Mechanosensitive ion channel MscS" evidence="8">
    <location>
        <begin position="89"/>
        <end position="155"/>
    </location>
</feature>
<dbReference type="GeneID" id="58978020"/>
<evidence type="ECO:0000256" key="4">
    <source>
        <dbReference type="ARBA" id="ARBA00022692"/>
    </source>
</evidence>
<evidence type="ECO:0000256" key="2">
    <source>
        <dbReference type="ARBA" id="ARBA00008017"/>
    </source>
</evidence>
<dbReference type="RefSeq" id="WP_145924551.1">
    <property type="nucleotide sequence ID" value="NZ_CP104550.1"/>
</dbReference>
<evidence type="ECO:0000256" key="7">
    <source>
        <dbReference type="SAM" id="Phobius"/>
    </source>
</evidence>
<dbReference type="InterPro" id="IPR010916">
    <property type="entry name" value="TonB_box_CS"/>
</dbReference>
<sequence length="244" mass="27174">MMMAETLLIITVTVMAALLFVKWASYFFRKSARKWDLDLTLIQVLNDIIKYSVYLLAASIILRELGIDITAIAVSLGIAGVAVGFASRDLISNFISGMFILADKSFRVGDTIEVSGNRGKVERVGFRTTTIKTPDGKIITIPNSSFAKTPYLNYTAEDRRRVELRVNIDYSIDPGEFESRVKDKLLEIPGILPDPEPRLLLLELKDTGIDGKVTAWISDPGMVSRCRSKMAIQVKEILKELLNG</sequence>
<dbReference type="InterPro" id="IPR049278">
    <property type="entry name" value="MS_channel_C"/>
</dbReference>
<dbReference type="GO" id="GO:0008381">
    <property type="term" value="F:mechanosensitive monoatomic ion channel activity"/>
    <property type="evidence" value="ECO:0007669"/>
    <property type="project" value="InterPro"/>
</dbReference>
<feature type="domain" description="Mechanosensitive ion channel transmembrane helices 2/3" evidence="10">
    <location>
        <begin position="48"/>
        <end position="87"/>
    </location>
</feature>
<name>A0A9E7RUV3_METWO</name>
<evidence type="ECO:0000259" key="9">
    <source>
        <dbReference type="Pfam" id="PF21082"/>
    </source>
</evidence>
<dbReference type="PANTHER" id="PTHR30221">
    <property type="entry name" value="SMALL-CONDUCTANCE MECHANOSENSITIVE CHANNEL"/>
    <property type="match status" value="1"/>
</dbReference>
<dbReference type="GO" id="GO:0005886">
    <property type="term" value="C:plasma membrane"/>
    <property type="evidence" value="ECO:0007669"/>
    <property type="project" value="UniProtKB-SubCell"/>
</dbReference>
<organism evidence="12">
    <name type="scientific">Methanothermobacter wolfeii</name>
    <name type="common">Methanobacterium wolfei</name>
    <dbReference type="NCBI Taxonomy" id="145261"/>
    <lineage>
        <taxon>Archaea</taxon>
        <taxon>Methanobacteriati</taxon>
        <taxon>Methanobacteriota</taxon>
        <taxon>Methanomada group</taxon>
        <taxon>Methanobacteria</taxon>
        <taxon>Methanobacteriales</taxon>
        <taxon>Methanobacteriaceae</taxon>
        <taxon>Methanothermobacter</taxon>
    </lineage>
</organism>
<keyword evidence="6 7" id="KW-0472">Membrane</keyword>
<dbReference type="Proteomes" id="UP001065373">
    <property type="component" value="Chromosome"/>
</dbReference>
<feature type="transmembrane region" description="Helical" evidence="7">
    <location>
        <begin position="40"/>
        <end position="61"/>
    </location>
</feature>
<feature type="transmembrane region" description="Helical" evidence="7">
    <location>
        <begin position="67"/>
        <end position="86"/>
    </location>
</feature>
<dbReference type="InterPro" id="IPR011066">
    <property type="entry name" value="MscS_channel_C_sf"/>
</dbReference>
<dbReference type="SUPFAM" id="SSF82689">
    <property type="entry name" value="Mechanosensitive channel protein MscS (YggB), C-terminal domain"/>
    <property type="match status" value="1"/>
</dbReference>
<feature type="transmembrane region" description="Helical" evidence="7">
    <location>
        <begin position="6"/>
        <end position="28"/>
    </location>
</feature>
<keyword evidence="13" id="KW-1185">Reference proteome</keyword>
<keyword evidence="3" id="KW-1003">Cell membrane</keyword>
<protein>
    <submittedName>
        <fullName evidence="12">Mechanosensitive ion channel family protein</fullName>
    </submittedName>
</protein>
<dbReference type="Pfam" id="PF21088">
    <property type="entry name" value="MS_channel_1st"/>
    <property type="match status" value="1"/>
</dbReference>
<dbReference type="Gene3D" id="2.30.30.60">
    <property type="match status" value="1"/>
</dbReference>
<proteinExistence type="inferred from homology"/>
<dbReference type="Proteomes" id="UP001369247">
    <property type="component" value="Unassembled WGS sequence"/>
</dbReference>
<dbReference type="EMBL" id="JAXUHJ010000009">
    <property type="protein sequence ID" value="MEJ8543019.1"/>
    <property type="molecule type" value="Genomic_DNA"/>
</dbReference>
<evidence type="ECO:0000313" key="13">
    <source>
        <dbReference type="Proteomes" id="UP001369247"/>
    </source>
</evidence>
<dbReference type="EMBL" id="CP104550">
    <property type="protein sequence ID" value="UXH32583.1"/>
    <property type="molecule type" value="Genomic_DNA"/>
</dbReference>
<accession>A0A9E7RUV3</accession>
<evidence type="ECO:0000313" key="12">
    <source>
        <dbReference type="EMBL" id="UXH32583.1"/>
    </source>
</evidence>